<dbReference type="InterPro" id="IPR016188">
    <property type="entry name" value="PurM-like_N"/>
</dbReference>
<evidence type="ECO:0000256" key="10">
    <source>
        <dbReference type="ARBA" id="ARBA00022840"/>
    </source>
</evidence>
<dbReference type="Gene3D" id="3.90.650.10">
    <property type="entry name" value="PurM-like C-terminal domain"/>
    <property type="match status" value="1"/>
</dbReference>
<dbReference type="GO" id="GO:0006189">
    <property type="term" value="P:'de novo' IMP biosynthetic process"/>
    <property type="evidence" value="ECO:0007669"/>
    <property type="project" value="UniProtKB-UniPathway"/>
</dbReference>
<keyword evidence="6" id="KW-0963">Cytoplasm</keyword>
<dbReference type="NCBIfam" id="TIGR00878">
    <property type="entry name" value="purM"/>
    <property type="match status" value="1"/>
</dbReference>
<dbReference type="GO" id="GO:0046084">
    <property type="term" value="P:adenine biosynthetic process"/>
    <property type="evidence" value="ECO:0007669"/>
    <property type="project" value="TreeGrafter"/>
</dbReference>
<evidence type="ECO:0000256" key="12">
    <source>
        <dbReference type="ARBA" id="ARBA00032931"/>
    </source>
</evidence>
<dbReference type="InterPro" id="IPR004733">
    <property type="entry name" value="PurM_cligase"/>
</dbReference>
<evidence type="ECO:0000259" key="16">
    <source>
        <dbReference type="Pfam" id="PF02769"/>
    </source>
</evidence>
<dbReference type="InterPro" id="IPR036921">
    <property type="entry name" value="PurM-like_N_sf"/>
</dbReference>
<evidence type="ECO:0000256" key="3">
    <source>
        <dbReference type="ARBA" id="ARBA00010280"/>
    </source>
</evidence>
<name>A0A1F6DGT5_9BACT</name>
<evidence type="ECO:0000256" key="11">
    <source>
        <dbReference type="ARBA" id="ARBA00031908"/>
    </source>
</evidence>
<dbReference type="Gene3D" id="3.30.1330.10">
    <property type="entry name" value="PurM-like, N-terminal domain"/>
    <property type="match status" value="1"/>
</dbReference>
<sequence length="358" mass="39232">MTDKKLSYKTSGVDIDTANDTKRQMVEILGDGNERVLNKVGAFASLFDGAFPEYKHPVLVLKTEEPGTKQKLALEHNSVETLCYDLIGHLINDAIVMGAKPLSVQDCIVCGKMEKEIILRIVSSLSSACKENGCVLTGGETSEQPGVVEAGTYILSASIVAVVEKENIIDGSKIKAGDVVLALPSSGVHTNGFSLIRKIIETTPKILNEQVEGQSFIKTILTPHRCYYNCLKDLFGKEWLVGLAHITGGGIKENLNRILPETLSAQIDLEKIRILPIFETLKKFGGLEDADMLRTFNMGVGITAVVKEQFVETAIKHLNTFGVEAYEIGVIKEGNKSVDFTSELDWNERLRKSFIDNG</sequence>
<evidence type="ECO:0000256" key="1">
    <source>
        <dbReference type="ARBA" id="ARBA00004496"/>
    </source>
</evidence>
<evidence type="ECO:0000259" key="15">
    <source>
        <dbReference type="Pfam" id="PF00586"/>
    </source>
</evidence>
<comment type="pathway">
    <text evidence="2">Purine metabolism; IMP biosynthesis via de novo pathway; 5-amino-1-(5-phospho-D-ribosyl)imidazole from N(2)-formyl-N(1)-(5-phospho-D-ribosyl)glycinamide: step 2/2.</text>
</comment>
<organism evidence="17 18">
    <name type="scientific">Candidatus Kaiserbacteria bacterium RIFCSPHIGHO2_02_FULL_49_16</name>
    <dbReference type="NCBI Taxonomy" id="1798490"/>
    <lineage>
        <taxon>Bacteria</taxon>
        <taxon>Candidatus Kaiseribacteriota</taxon>
    </lineage>
</organism>
<evidence type="ECO:0000256" key="7">
    <source>
        <dbReference type="ARBA" id="ARBA00022598"/>
    </source>
</evidence>
<accession>A0A1F6DGT5</accession>
<dbReference type="Pfam" id="PF00586">
    <property type="entry name" value="AIRS"/>
    <property type="match status" value="1"/>
</dbReference>
<proteinExistence type="inferred from homology"/>
<dbReference type="FunFam" id="3.90.650.10:FF:000011">
    <property type="entry name" value="Phosphoribosylformylglycinamidine cyclo-ligase"/>
    <property type="match status" value="1"/>
</dbReference>
<evidence type="ECO:0000256" key="13">
    <source>
        <dbReference type="ARBA" id="ARBA00033093"/>
    </source>
</evidence>
<dbReference type="InterPro" id="IPR036676">
    <property type="entry name" value="PurM-like_C_sf"/>
</dbReference>
<dbReference type="UniPathway" id="UPA00074">
    <property type="reaction ID" value="UER00129"/>
</dbReference>
<dbReference type="GO" id="GO:0004637">
    <property type="term" value="F:phosphoribosylamine-glycine ligase activity"/>
    <property type="evidence" value="ECO:0007669"/>
    <property type="project" value="TreeGrafter"/>
</dbReference>
<reference evidence="17 18" key="1">
    <citation type="journal article" date="2016" name="Nat. Commun.">
        <title>Thousands of microbial genomes shed light on interconnected biogeochemical processes in an aquifer system.</title>
        <authorList>
            <person name="Anantharaman K."/>
            <person name="Brown C.T."/>
            <person name="Hug L.A."/>
            <person name="Sharon I."/>
            <person name="Castelle C.J."/>
            <person name="Probst A.J."/>
            <person name="Thomas B.C."/>
            <person name="Singh A."/>
            <person name="Wilkins M.J."/>
            <person name="Karaoz U."/>
            <person name="Brodie E.L."/>
            <person name="Williams K.H."/>
            <person name="Hubbard S.S."/>
            <person name="Banfield J.F."/>
        </authorList>
    </citation>
    <scope>NUCLEOTIDE SEQUENCE [LARGE SCALE GENOMIC DNA]</scope>
</reference>
<dbReference type="EC" id="6.3.3.1" evidence="4"/>
<evidence type="ECO:0000256" key="4">
    <source>
        <dbReference type="ARBA" id="ARBA00013047"/>
    </source>
</evidence>
<evidence type="ECO:0000256" key="14">
    <source>
        <dbReference type="ARBA" id="ARBA00049057"/>
    </source>
</evidence>
<dbReference type="InterPro" id="IPR010918">
    <property type="entry name" value="PurM-like_C_dom"/>
</dbReference>
<dbReference type="CDD" id="cd02196">
    <property type="entry name" value="PurM"/>
    <property type="match status" value="1"/>
</dbReference>
<protein>
    <recommendedName>
        <fullName evidence="5">Phosphoribosylformylglycinamidine cyclo-ligase</fullName>
        <ecNumber evidence="4">6.3.3.1</ecNumber>
    </recommendedName>
    <alternativeName>
        <fullName evidence="12">AIR synthase</fullName>
    </alternativeName>
    <alternativeName>
        <fullName evidence="13">AIRS</fullName>
    </alternativeName>
    <alternativeName>
        <fullName evidence="11">Phosphoribosyl-aminoimidazole synthetase</fullName>
    </alternativeName>
</protein>
<dbReference type="SUPFAM" id="SSF56042">
    <property type="entry name" value="PurM C-terminal domain-like"/>
    <property type="match status" value="1"/>
</dbReference>
<keyword evidence="10" id="KW-0067">ATP-binding</keyword>
<evidence type="ECO:0000313" key="17">
    <source>
        <dbReference type="EMBL" id="OGG60527.1"/>
    </source>
</evidence>
<dbReference type="GO" id="GO:0005829">
    <property type="term" value="C:cytosol"/>
    <property type="evidence" value="ECO:0007669"/>
    <property type="project" value="TreeGrafter"/>
</dbReference>
<evidence type="ECO:0000256" key="2">
    <source>
        <dbReference type="ARBA" id="ARBA00004686"/>
    </source>
</evidence>
<comment type="similarity">
    <text evidence="3">Belongs to the AIR synthase family.</text>
</comment>
<dbReference type="PANTHER" id="PTHR10520:SF12">
    <property type="entry name" value="TRIFUNCTIONAL PURINE BIOSYNTHETIC PROTEIN ADENOSINE-3"/>
    <property type="match status" value="1"/>
</dbReference>
<keyword evidence="8" id="KW-0547">Nucleotide-binding</keyword>
<gene>
    <name evidence="17" type="ORF">A3C86_01600</name>
</gene>
<dbReference type="GO" id="GO:0005524">
    <property type="term" value="F:ATP binding"/>
    <property type="evidence" value="ECO:0007669"/>
    <property type="project" value="UniProtKB-KW"/>
</dbReference>
<dbReference type="EMBL" id="MFLD01000013">
    <property type="protein sequence ID" value="OGG60527.1"/>
    <property type="molecule type" value="Genomic_DNA"/>
</dbReference>
<feature type="domain" description="PurM-like N-terminal" evidence="15">
    <location>
        <begin position="59"/>
        <end position="163"/>
    </location>
</feature>
<evidence type="ECO:0000256" key="6">
    <source>
        <dbReference type="ARBA" id="ARBA00022490"/>
    </source>
</evidence>
<dbReference type="SUPFAM" id="SSF55326">
    <property type="entry name" value="PurM N-terminal domain-like"/>
    <property type="match status" value="1"/>
</dbReference>
<evidence type="ECO:0000256" key="8">
    <source>
        <dbReference type="ARBA" id="ARBA00022741"/>
    </source>
</evidence>
<feature type="domain" description="PurM-like C-terminal" evidence="16">
    <location>
        <begin position="175"/>
        <end position="337"/>
    </location>
</feature>
<comment type="subcellular location">
    <subcellularLocation>
        <location evidence="1">Cytoplasm</location>
    </subcellularLocation>
</comment>
<dbReference type="Pfam" id="PF02769">
    <property type="entry name" value="AIRS_C"/>
    <property type="match status" value="1"/>
</dbReference>
<evidence type="ECO:0000313" key="18">
    <source>
        <dbReference type="Proteomes" id="UP000178042"/>
    </source>
</evidence>
<dbReference type="AlphaFoldDB" id="A0A1F6DGT5"/>
<keyword evidence="9" id="KW-0658">Purine biosynthesis</keyword>
<dbReference type="Proteomes" id="UP000178042">
    <property type="component" value="Unassembled WGS sequence"/>
</dbReference>
<dbReference type="GO" id="GO:0004641">
    <property type="term" value="F:phosphoribosylformylglycinamidine cyclo-ligase activity"/>
    <property type="evidence" value="ECO:0007669"/>
    <property type="project" value="UniProtKB-EC"/>
</dbReference>
<evidence type="ECO:0000256" key="5">
    <source>
        <dbReference type="ARBA" id="ARBA00020367"/>
    </source>
</evidence>
<comment type="catalytic activity">
    <reaction evidence="14">
        <text>2-formamido-N(1)-(5-O-phospho-beta-D-ribosyl)acetamidine + ATP = 5-amino-1-(5-phospho-beta-D-ribosyl)imidazole + ADP + phosphate + H(+)</text>
        <dbReference type="Rhea" id="RHEA:23032"/>
        <dbReference type="ChEBI" id="CHEBI:15378"/>
        <dbReference type="ChEBI" id="CHEBI:30616"/>
        <dbReference type="ChEBI" id="CHEBI:43474"/>
        <dbReference type="ChEBI" id="CHEBI:137981"/>
        <dbReference type="ChEBI" id="CHEBI:147287"/>
        <dbReference type="ChEBI" id="CHEBI:456216"/>
        <dbReference type="EC" id="6.3.3.1"/>
    </reaction>
</comment>
<comment type="caution">
    <text evidence="17">The sequence shown here is derived from an EMBL/GenBank/DDBJ whole genome shotgun (WGS) entry which is preliminary data.</text>
</comment>
<dbReference type="PANTHER" id="PTHR10520">
    <property type="entry name" value="TRIFUNCTIONAL PURINE BIOSYNTHETIC PROTEIN ADENOSINE-3-RELATED"/>
    <property type="match status" value="1"/>
</dbReference>
<evidence type="ECO:0000256" key="9">
    <source>
        <dbReference type="ARBA" id="ARBA00022755"/>
    </source>
</evidence>
<keyword evidence="7 17" id="KW-0436">Ligase</keyword>